<comment type="caution">
    <text evidence="1">The sequence shown here is derived from an EMBL/GenBank/DDBJ whole genome shotgun (WGS) entry which is preliminary data.</text>
</comment>
<dbReference type="EMBL" id="JACGWK010000009">
    <property type="protein sequence ID" value="KAL0334110.1"/>
    <property type="molecule type" value="Genomic_DNA"/>
</dbReference>
<gene>
    <name evidence="1" type="ORF">Sangu_1567200</name>
</gene>
<evidence type="ECO:0000313" key="1">
    <source>
        <dbReference type="EMBL" id="KAL0334110.1"/>
    </source>
</evidence>
<reference evidence="1" key="2">
    <citation type="journal article" date="2024" name="Plant">
        <title>Genomic evolution and insights into agronomic trait innovations of Sesamum species.</title>
        <authorList>
            <person name="Miao H."/>
            <person name="Wang L."/>
            <person name="Qu L."/>
            <person name="Liu H."/>
            <person name="Sun Y."/>
            <person name="Le M."/>
            <person name="Wang Q."/>
            <person name="Wei S."/>
            <person name="Zheng Y."/>
            <person name="Lin W."/>
            <person name="Duan Y."/>
            <person name="Cao H."/>
            <person name="Xiong S."/>
            <person name="Wang X."/>
            <person name="Wei L."/>
            <person name="Li C."/>
            <person name="Ma Q."/>
            <person name="Ju M."/>
            <person name="Zhao R."/>
            <person name="Li G."/>
            <person name="Mu C."/>
            <person name="Tian Q."/>
            <person name="Mei H."/>
            <person name="Zhang T."/>
            <person name="Gao T."/>
            <person name="Zhang H."/>
        </authorList>
    </citation>
    <scope>NUCLEOTIDE SEQUENCE</scope>
    <source>
        <strain evidence="1">G01</strain>
    </source>
</reference>
<protein>
    <recommendedName>
        <fullName evidence="2">Retrotransposon gag domain-containing protein</fullName>
    </recommendedName>
</protein>
<name>A0AAW2MR34_9LAMI</name>
<proteinExistence type="predicted"/>
<organism evidence="1">
    <name type="scientific">Sesamum angustifolium</name>
    <dbReference type="NCBI Taxonomy" id="2727405"/>
    <lineage>
        <taxon>Eukaryota</taxon>
        <taxon>Viridiplantae</taxon>
        <taxon>Streptophyta</taxon>
        <taxon>Embryophyta</taxon>
        <taxon>Tracheophyta</taxon>
        <taxon>Spermatophyta</taxon>
        <taxon>Magnoliopsida</taxon>
        <taxon>eudicotyledons</taxon>
        <taxon>Gunneridae</taxon>
        <taxon>Pentapetalae</taxon>
        <taxon>asterids</taxon>
        <taxon>lamiids</taxon>
        <taxon>Lamiales</taxon>
        <taxon>Pedaliaceae</taxon>
        <taxon>Sesamum</taxon>
    </lineage>
</organism>
<dbReference type="AlphaFoldDB" id="A0AAW2MR34"/>
<reference evidence="1" key="1">
    <citation type="submission" date="2020-06" db="EMBL/GenBank/DDBJ databases">
        <authorList>
            <person name="Li T."/>
            <person name="Hu X."/>
            <person name="Zhang T."/>
            <person name="Song X."/>
            <person name="Zhang H."/>
            <person name="Dai N."/>
            <person name="Sheng W."/>
            <person name="Hou X."/>
            <person name="Wei L."/>
        </authorList>
    </citation>
    <scope>NUCLEOTIDE SEQUENCE</scope>
    <source>
        <strain evidence="1">G01</strain>
        <tissue evidence="1">Leaf</tissue>
    </source>
</reference>
<dbReference type="PANTHER" id="PTHR34222">
    <property type="entry name" value="GAG_PRE-INTEGRS DOMAIN-CONTAINING PROTEIN"/>
    <property type="match status" value="1"/>
</dbReference>
<sequence>MLYEIQREIASQGDMSISGYYNKLKKLWNELAHFTTLPQCSGGSSKAIAELNDLSQLMQFLMGLGDSYDHVRSLLLMDPLPSTGKAYSLILSVEKQREVQVGFQNDGAMAATFQGRQGISGNGPRKLPFTNKHYFLAITVRGVDILENRALN</sequence>
<evidence type="ECO:0008006" key="2">
    <source>
        <dbReference type="Google" id="ProtNLM"/>
    </source>
</evidence>
<dbReference type="PANTHER" id="PTHR34222:SF99">
    <property type="entry name" value="PROTEIN, PUTATIVE-RELATED"/>
    <property type="match status" value="1"/>
</dbReference>
<accession>A0AAW2MR34</accession>